<dbReference type="InterPro" id="IPR016527">
    <property type="entry name" value="ORC4"/>
</dbReference>
<dbReference type="AlphaFoldDB" id="A0AAF0FBG9"/>
<dbReference type="GO" id="GO:0003688">
    <property type="term" value="F:DNA replication origin binding"/>
    <property type="evidence" value="ECO:0007669"/>
    <property type="project" value="TreeGrafter"/>
</dbReference>
<reference evidence="6" key="1">
    <citation type="submission" date="2023-02" db="EMBL/GenBank/DDBJ databases">
        <title>Mating type loci evolution in Malassezia.</title>
        <authorList>
            <person name="Coelho M.A."/>
        </authorList>
    </citation>
    <scope>NUCLEOTIDE SEQUENCE</scope>
    <source>
        <strain evidence="6">CBS 14136</strain>
    </source>
</reference>
<name>A0AAF0FBG9_9BASI</name>
<dbReference type="GO" id="GO:0005664">
    <property type="term" value="C:nuclear origin of replication recognition complex"/>
    <property type="evidence" value="ECO:0007669"/>
    <property type="project" value="TreeGrafter"/>
</dbReference>
<dbReference type="GO" id="GO:0006270">
    <property type="term" value="P:DNA replication initiation"/>
    <property type="evidence" value="ECO:0007669"/>
    <property type="project" value="TreeGrafter"/>
</dbReference>
<sequence length="183" mass="20389">MSAVTLDDLSLDAFNHKHGNRPLLHELTELEMALLITARHLQLRDREPFTWEMCLEELHQFVQRLQRDLNAVSMKSSSSIASANLDALNNRSIMMQVFRNLLRLELFIPESARLSLALPSGVATRTGAATNAYGVWPSATVIPEFLPVFSNVSGRAVLESARSPNRVEPLHSSLIQWAESTGV</sequence>
<dbReference type="Pfam" id="PF14629">
    <property type="entry name" value="ORC4_C"/>
    <property type="match status" value="1"/>
</dbReference>
<dbReference type="Proteomes" id="UP001214628">
    <property type="component" value="Chromosome 4"/>
</dbReference>
<dbReference type="InterPro" id="IPR032705">
    <property type="entry name" value="ORC4_C"/>
</dbReference>
<evidence type="ECO:0000256" key="1">
    <source>
        <dbReference type="ARBA" id="ARBA00004123"/>
    </source>
</evidence>
<protein>
    <submittedName>
        <fullName evidence="6">Origin recognition complex subunit 4</fullName>
    </submittedName>
</protein>
<keyword evidence="7" id="KW-1185">Reference proteome</keyword>
<dbReference type="PANTHER" id="PTHR12087">
    <property type="entry name" value="ORIGIN RECOGNITION COMPLEX SUBUNIT 4"/>
    <property type="match status" value="1"/>
</dbReference>
<comment type="subcellular location">
    <subcellularLocation>
        <location evidence="1">Nucleus</location>
    </subcellularLocation>
</comment>
<evidence type="ECO:0000256" key="2">
    <source>
        <dbReference type="ARBA" id="ARBA00022705"/>
    </source>
</evidence>
<evidence type="ECO:0000313" key="7">
    <source>
        <dbReference type="Proteomes" id="UP001214628"/>
    </source>
</evidence>
<proteinExistence type="predicted"/>
<organism evidence="6 7">
    <name type="scientific">Malassezia psittaci</name>
    <dbReference type="NCBI Taxonomy" id="1821823"/>
    <lineage>
        <taxon>Eukaryota</taxon>
        <taxon>Fungi</taxon>
        <taxon>Dikarya</taxon>
        <taxon>Basidiomycota</taxon>
        <taxon>Ustilaginomycotina</taxon>
        <taxon>Malasseziomycetes</taxon>
        <taxon>Malasseziales</taxon>
        <taxon>Malasseziaceae</taxon>
        <taxon>Malassezia</taxon>
    </lineage>
</organism>
<dbReference type="PANTHER" id="PTHR12087:SF0">
    <property type="entry name" value="ORIGIN RECOGNITION COMPLEX SUBUNIT 4"/>
    <property type="match status" value="1"/>
</dbReference>
<keyword evidence="4" id="KW-0539">Nucleus</keyword>
<keyword evidence="2" id="KW-0235">DNA replication</keyword>
<accession>A0AAF0FBG9</accession>
<gene>
    <name evidence="6" type="primary">ORC4_1</name>
    <name evidence="6" type="ORF">MPSI1_002873</name>
</gene>
<evidence type="ECO:0000313" key="6">
    <source>
        <dbReference type="EMBL" id="WFD44207.1"/>
    </source>
</evidence>
<evidence type="ECO:0000259" key="5">
    <source>
        <dbReference type="Pfam" id="PF14629"/>
    </source>
</evidence>
<dbReference type="EMBL" id="CP118378">
    <property type="protein sequence ID" value="WFD44207.1"/>
    <property type="molecule type" value="Genomic_DNA"/>
</dbReference>
<feature type="domain" description="Origin recognition complex subunit 4 C-terminal" evidence="5">
    <location>
        <begin position="18"/>
        <end position="112"/>
    </location>
</feature>
<evidence type="ECO:0000256" key="3">
    <source>
        <dbReference type="ARBA" id="ARBA00023125"/>
    </source>
</evidence>
<keyword evidence="3" id="KW-0238">DNA-binding</keyword>
<evidence type="ECO:0000256" key="4">
    <source>
        <dbReference type="ARBA" id="ARBA00023242"/>
    </source>
</evidence>